<dbReference type="EMBL" id="QZWZ01000049">
    <property type="protein sequence ID" value="RJT28760.1"/>
    <property type="molecule type" value="Genomic_DNA"/>
</dbReference>
<comment type="caution">
    <text evidence="2">The sequence shown here is derived from an EMBL/GenBank/DDBJ whole genome shotgun (WGS) entry which is preliminary data.</text>
</comment>
<proteinExistence type="predicted"/>
<feature type="transmembrane region" description="Helical" evidence="1">
    <location>
        <begin position="38"/>
        <end position="60"/>
    </location>
</feature>
<sequence length="105" mass="11448">MKLHFLTGKVAAEIDSIFLDVPDVIAGHAELSSTQRCAFGRIATTMPVLLVLFSLFCYSLEIERLGRAREDHSADIRPHQAGQIRSVTRCRSTAASSARQSFGAA</sequence>
<keyword evidence="3" id="KW-1185">Reference proteome</keyword>
<dbReference type="AlphaFoldDB" id="A0A3A5K8X7"/>
<name>A0A3A5K8X7_9HYPH</name>
<gene>
    <name evidence="2" type="ORF">D3227_33610</name>
</gene>
<protein>
    <submittedName>
        <fullName evidence="2">Uncharacterized protein</fullName>
    </submittedName>
</protein>
<keyword evidence="1" id="KW-0812">Transmembrane</keyword>
<reference evidence="2 3" key="1">
    <citation type="submission" date="2018-09" db="EMBL/GenBank/DDBJ databases">
        <title>Mesorhizobium carmichaelinearum sp. nov. isolated from Carmichaelinea spp. root nodules in New Zealand.</title>
        <authorList>
            <person name="De Meyer S.E."/>
        </authorList>
    </citation>
    <scope>NUCLEOTIDE SEQUENCE [LARGE SCALE GENOMIC DNA]</scope>
    <source>
        <strain evidence="2 3">ICMP19557</strain>
    </source>
</reference>
<keyword evidence="1" id="KW-1133">Transmembrane helix</keyword>
<keyword evidence="1" id="KW-0472">Membrane</keyword>
<accession>A0A3A5K8X7</accession>
<dbReference type="Proteomes" id="UP000272706">
    <property type="component" value="Unassembled WGS sequence"/>
</dbReference>
<evidence type="ECO:0000313" key="2">
    <source>
        <dbReference type="EMBL" id="RJT28760.1"/>
    </source>
</evidence>
<evidence type="ECO:0000256" key="1">
    <source>
        <dbReference type="SAM" id="Phobius"/>
    </source>
</evidence>
<evidence type="ECO:0000313" key="3">
    <source>
        <dbReference type="Proteomes" id="UP000272706"/>
    </source>
</evidence>
<organism evidence="2 3">
    <name type="scientific">Mesorhizobium waimense</name>
    <dbReference type="NCBI Taxonomy" id="1300307"/>
    <lineage>
        <taxon>Bacteria</taxon>
        <taxon>Pseudomonadati</taxon>
        <taxon>Pseudomonadota</taxon>
        <taxon>Alphaproteobacteria</taxon>
        <taxon>Hyphomicrobiales</taxon>
        <taxon>Phyllobacteriaceae</taxon>
        <taxon>Mesorhizobium</taxon>
    </lineage>
</organism>